<dbReference type="RefSeq" id="WP_043755801.1">
    <property type="nucleotide sequence ID" value="NZ_CP003811.1"/>
</dbReference>
<accession>A0A089Q202</accession>
<keyword evidence="1" id="KW-1133">Transmembrane helix</keyword>
<evidence type="ECO:0000313" key="2">
    <source>
        <dbReference type="EMBL" id="AIQ88619.1"/>
    </source>
</evidence>
<protein>
    <submittedName>
        <fullName evidence="2">Monovalent cation/proton antiporter, MnhG/PhaG subunit</fullName>
    </submittedName>
</protein>
<dbReference type="eggNOG" id="ENOG50310IG">
    <property type="taxonomic scope" value="Bacteria"/>
</dbReference>
<dbReference type="EMBL" id="CP003811">
    <property type="protein sequence ID" value="AIQ88619.1"/>
    <property type="molecule type" value="Genomic_DNA"/>
</dbReference>
<proteinExistence type="predicted"/>
<name>A0A089Q202_9HYPH</name>
<dbReference type="Proteomes" id="UP000029492">
    <property type="component" value="Chromosome"/>
</dbReference>
<organism evidence="2 3">
    <name type="scientific">Methylobacterium oryzae CBMB20</name>
    <dbReference type="NCBI Taxonomy" id="693986"/>
    <lineage>
        <taxon>Bacteria</taxon>
        <taxon>Pseudomonadati</taxon>
        <taxon>Pseudomonadota</taxon>
        <taxon>Alphaproteobacteria</taxon>
        <taxon>Hyphomicrobiales</taxon>
        <taxon>Methylobacteriaceae</taxon>
        <taxon>Methylobacterium</taxon>
    </lineage>
</organism>
<evidence type="ECO:0000256" key="1">
    <source>
        <dbReference type="SAM" id="Phobius"/>
    </source>
</evidence>
<dbReference type="GO" id="GO:0015297">
    <property type="term" value="F:antiporter activity"/>
    <property type="evidence" value="ECO:0007669"/>
    <property type="project" value="InterPro"/>
</dbReference>
<dbReference type="HOGENOM" id="CLU_2382838_0_0_5"/>
<keyword evidence="3" id="KW-1185">Reference proteome</keyword>
<gene>
    <name evidence="2" type="ORF">MOC_0864</name>
</gene>
<dbReference type="InterPro" id="IPR005133">
    <property type="entry name" value="PhaG_MnhG_YufB"/>
</dbReference>
<reference evidence="2 3" key="1">
    <citation type="journal article" date="2014" name="PLoS ONE">
        <title>Genome Information of Methylobacterium oryzae, a Plant-Probiotic Methylotroph in the Phyllosphere.</title>
        <authorList>
            <person name="Kwak M.J."/>
            <person name="Jeong H."/>
            <person name="Madhaiyan M."/>
            <person name="Lee Y."/>
            <person name="Sa T.M."/>
            <person name="Oh T.K."/>
            <person name="Kim J.F."/>
        </authorList>
    </citation>
    <scope>NUCLEOTIDE SEQUENCE [LARGE SCALE GENOMIC DNA]</scope>
    <source>
        <strain evidence="2 3">CBMB20</strain>
    </source>
</reference>
<evidence type="ECO:0000313" key="3">
    <source>
        <dbReference type="Proteomes" id="UP000029492"/>
    </source>
</evidence>
<feature type="transmembrane region" description="Helical" evidence="1">
    <location>
        <begin position="33"/>
        <end position="52"/>
    </location>
</feature>
<dbReference type="GO" id="GO:0098662">
    <property type="term" value="P:inorganic cation transmembrane transport"/>
    <property type="evidence" value="ECO:0007669"/>
    <property type="project" value="InterPro"/>
</dbReference>
<feature type="transmembrane region" description="Helical" evidence="1">
    <location>
        <begin position="64"/>
        <end position="87"/>
    </location>
</feature>
<sequence>MSVVIGVLLVLAVAVTWLAALALWRLPRALDRLHALAFLNVAASVLVTMAAFLADGVSGRSLKILVMMVVFLAWAAVLSHVSGRAVLMREGRSA</sequence>
<dbReference type="STRING" id="693986.MOC_0864"/>
<dbReference type="Pfam" id="PF03334">
    <property type="entry name" value="PhaG_MnhG_YufB"/>
    <property type="match status" value="1"/>
</dbReference>
<dbReference type="AlphaFoldDB" id="A0A089Q202"/>
<dbReference type="KEGG" id="mor:MOC_0864"/>
<feature type="transmembrane region" description="Helical" evidence="1">
    <location>
        <begin position="6"/>
        <end position="26"/>
    </location>
</feature>
<keyword evidence="1" id="KW-0472">Membrane</keyword>
<keyword evidence="1" id="KW-0812">Transmembrane</keyword>